<reference evidence="2" key="1">
    <citation type="journal article" date="2015" name="Nature">
        <title>Complex archaea that bridge the gap between prokaryotes and eukaryotes.</title>
        <authorList>
            <person name="Spang A."/>
            <person name="Saw J.H."/>
            <person name="Jorgensen S.L."/>
            <person name="Zaremba-Niedzwiedzka K."/>
            <person name="Martijn J."/>
            <person name="Lind A.E."/>
            <person name="van Eijk R."/>
            <person name="Schleper C."/>
            <person name="Guy L."/>
            <person name="Ettema T.J."/>
        </authorList>
    </citation>
    <scope>NUCLEOTIDE SEQUENCE</scope>
</reference>
<proteinExistence type="predicted"/>
<dbReference type="EMBL" id="LAZR01033132">
    <property type="protein sequence ID" value="KKL48967.1"/>
    <property type="molecule type" value="Genomic_DNA"/>
</dbReference>
<organism evidence="2">
    <name type="scientific">marine sediment metagenome</name>
    <dbReference type="NCBI Taxonomy" id="412755"/>
    <lineage>
        <taxon>unclassified sequences</taxon>
        <taxon>metagenomes</taxon>
        <taxon>ecological metagenomes</taxon>
    </lineage>
</organism>
<accession>A0A0F9FCU9</accession>
<evidence type="ECO:0000313" key="2">
    <source>
        <dbReference type="EMBL" id="KKL48967.1"/>
    </source>
</evidence>
<evidence type="ECO:0000259" key="1">
    <source>
        <dbReference type="Pfam" id="PF13524"/>
    </source>
</evidence>
<gene>
    <name evidence="2" type="ORF">LCGC14_2320210</name>
</gene>
<dbReference type="Pfam" id="PF13524">
    <property type="entry name" value="Glyco_trans_1_2"/>
    <property type="match status" value="1"/>
</dbReference>
<protein>
    <recommendedName>
        <fullName evidence="1">Spore protein YkvP/CgeB glycosyl transferase-like domain-containing protein</fullName>
    </recommendedName>
</protein>
<dbReference type="AlphaFoldDB" id="A0A0F9FCU9"/>
<feature type="domain" description="Spore protein YkvP/CgeB glycosyl transferase-like" evidence="1">
    <location>
        <begin position="186"/>
        <end position="299"/>
    </location>
</feature>
<feature type="non-terminal residue" evidence="2">
    <location>
        <position position="1"/>
    </location>
</feature>
<dbReference type="InterPro" id="IPR055259">
    <property type="entry name" value="YkvP/CgeB_Glyco_trans-like"/>
</dbReference>
<name>A0A0F9FCU9_9ZZZZ</name>
<sequence>PLVAFVDTPLNKTKEIRESGRNKMILLVDRSFIPLVKKIAHPESIITYLPTSVFDCCPIDAQRYIKPMVDRNIDVLFVGRVGNGHNFRIPVDEVQQKMADHIAKVAFGCLDRQIYEIAEEVFAKAGMTIADPLCEEFLEYCWTIAHRVRSQRRMLVLDDLVALPSNVNLTIVTNNPDSIKDKFRTNVNFMPFQPWPKIVELMDDSKIVINVQPFHIYGTHERIATAMAHGAVVASDKNIYLDEHHADGRDIIFYDFKRGDLSHKLIKNLSDVSNLQNMAICGAEKTIANDLTINRCRDIISWVNTLDGHEKKMSKLGTDERYYIETTR</sequence>
<comment type="caution">
    <text evidence="2">The sequence shown here is derived from an EMBL/GenBank/DDBJ whole genome shotgun (WGS) entry which is preliminary data.</text>
</comment>